<keyword evidence="4 5" id="KW-0472">Membrane</keyword>
<dbReference type="AlphaFoldDB" id="A0A7S3Z2W0"/>
<keyword evidence="3 5" id="KW-1133">Transmembrane helix</keyword>
<dbReference type="EMBL" id="HBIV01030115">
    <property type="protein sequence ID" value="CAE0669854.1"/>
    <property type="molecule type" value="Transcribed_RNA"/>
</dbReference>
<name>A0A7S3Z2W0_9EUKA</name>
<evidence type="ECO:0000256" key="2">
    <source>
        <dbReference type="ARBA" id="ARBA00022692"/>
    </source>
</evidence>
<dbReference type="GO" id="GO:0016020">
    <property type="term" value="C:membrane"/>
    <property type="evidence" value="ECO:0007669"/>
    <property type="project" value="UniProtKB-SubCell"/>
</dbReference>
<keyword evidence="2 5" id="KW-0812">Transmembrane</keyword>
<feature type="transmembrane region" description="Helical" evidence="5">
    <location>
        <begin position="6"/>
        <end position="27"/>
    </location>
</feature>
<proteinExistence type="predicted"/>
<dbReference type="PANTHER" id="PTHR23423">
    <property type="entry name" value="ORGANIC SOLUTE TRANSPORTER-RELATED"/>
    <property type="match status" value="1"/>
</dbReference>
<evidence type="ECO:0000256" key="5">
    <source>
        <dbReference type="SAM" id="Phobius"/>
    </source>
</evidence>
<gene>
    <name evidence="6" type="ORF">LGLO00237_LOCUS21486</name>
</gene>
<dbReference type="SMART" id="SM01417">
    <property type="entry name" value="Solute_trans_a"/>
    <property type="match status" value="1"/>
</dbReference>
<evidence type="ECO:0000256" key="3">
    <source>
        <dbReference type="ARBA" id="ARBA00022989"/>
    </source>
</evidence>
<evidence type="ECO:0008006" key="7">
    <source>
        <dbReference type="Google" id="ProtNLM"/>
    </source>
</evidence>
<comment type="subcellular location">
    <subcellularLocation>
        <location evidence="1">Membrane</location>
        <topology evidence="1">Multi-pass membrane protein</topology>
    </subcellularLocation>
</comment>
<reference evidence="6" key="1">
    <citation type="submission" date="2021-01" db="EMBL/GenBank/DDBJ databases">
        <authorList>
            <person name="Corre E."/>
            <person name="Pelletier E."/>
            <person name="Niang G."/>
            <person name="Scheremetjew M."/>
            <person name="Finn R."/>
            <person name="Kale V."/>
            <person name="Holt S."/>
            <person name="Cochrane G."/>
            <person name="Meng A."/>
            <person name="Brown T."/>
            <person name="Cohen L."/>
        </authorList>
    </citation>
    <scope>NUCLEOTIDE SEQUENCE</scope>
    <source>
        <strain evidence="6">CCCM811</strain>
    </source>
</reference>
<dbReference type="Pfam" id="PF03619">
    <property type="entry name" value="Solute_trans_a"/>
    <property type="match status" value="1"/>
</dbReference>
<accession>A0A7S3Z2W0</accession>
<protein>
    <recommendedName>
        <fullName evidence="7">Transmembrane protein 184C</fullName>
    </recommendedName>
</protein>
<organism evidence="6">
    <name type="scientific">Lotharella globosa</name>
    <dbReference type="NCBI Taxonomy" id="91324"/>
    <lineage>
        <taxon>Eukaryota</taxon>
        <taxon>Sar</taxon>
        <taxon>Rhizaria</taxon>
        <taxon>Cercozoa</taxon>
        <taxon>Chlorarachniophyceae</taxon>
        <taxon>Lotharella</taxon>
    </lineage>
</organism>
<feature type="transmembrane region" description="Helical" evidence="5">
    <location>
        <begin position="39"/>
        <end position="63"/>
    </location>
</feature>
<dbReference type="InterPro" id="IPR005178">
    <property type="entry name" value="Ostalpha/TMEM184C"/>
</dbReference>
<evidence type="ECO:0000313" key="6">
    <source>
        <dbReference type="EMBL" id="CAE0669854.1"/>
    </source>
</evidence>
<sequence>MSRYIYVTIITNVSQIWAMYCLALFYVACKVELGPIRPVGKFMVVKAVVFFTWWQSVMLALLVKMDWIHRNGEFSTEDVVNGTQNLLICLEMLLAAMAHRYTFPVRDFRQLFSNPNSTPSTVKTIFDAVNVTDVFVRDVWDVGTAKAADSSRQVVPAGKKSGDVEMAPLIYRWDGEQQHAPQTRPS</sequence>
<evidence type="ECO:0000256" key="1">
    <source>
        <dbReference type="ARBA" id="ARBA00004141"/>
    </source>
</evidence>
<evidence type="ECO:0000256" key="4">
    <source>
        <dbReference type="ARBA" id="ARBA00023136"/>
    </source>
</evidence>